<dbReference type="PANTHER" id="PTHR37928:SF2">
    <property type="entry name" value="GPI ANCHORED CFEM DOMAIN PROTEIN (AFU_ORTHOLOGUE AFUA_6G10580)"/>
    <property type="match status" value="1"/>
</dbReference>
<organism evidence="17 18">
    <name type="scientific">Puccinia sorghi</name>
    <dbReference type="NCBI Taxonomy" id="27349"/>
    <lineage>
        <taxon>Eukaryota</taxon>
        <taxon>Fungi</taxon>
        <taxon>Dikarya</taxon>
        <taxon>Basidiomycota</taxon>
        <taxon>Pucciniomycotina</taxon>
        <taxon>Pucciniomycetes</taxon>
        <taxon>Pucciniales</taxon>
        <taxon>Pucciniaceae</taxon>
        <taxon>Puccinia</taxon>
    </lineage>
</organism>
<dbReference type="AlphaFoldDB" id="A0A0L6ULY1"/>
<keyword evidence="7" id="KW-0479">Metal-binding</keyword>
<evidence type="ECO:0000259" key="16">
    <source>
        <dbReference type="PROSITE" id="PS52012"/>
    </source>
</evidence>
<dbReference type="InterPro" id="IPR008427">
    <property type="entry name" value="Extracellular_membr_CFEM_dom"/>
</dbReference>
<dbReference type="VEuPathDB" id="FungiDB:VP01_4945g2"/>
<dbReference type="SMART" id="SM00747">
    <property type="entry name" value="CFEM"/>
    <property type="match status" value="1"/>
</dbReference>
<evidence type="ECO:0000313" key="18">
    <source>
        <dbReference type="Proteomes" id="UP000037035"/>
    </source>
</evidence>
<feature type="chain" id="PRO_5005567763" description="CFEM domain-containing protein" evidence="15">
    <location>
        <begin position="26"/>
        <end position="220"/>
    </location>
</feature>
<evidence type="ECO:0000256" key="7">
    <source>
        <dbReference type="ARBA" id="ARBA00022723"/>
    </source>
</evidence>
<evidence type="ECO:0000256" key="3">
    <source>
        <dbReference type="ARBA" id="ARBA00010031"/>
    </source>
</evidence>
<keyword evidence="5" id="KW-0964">Secreted</keyword>
<evidence type="ECO:0000256" key="1">
    <source>
        <dbReference type="ARBA" id="ARBA00004609"/>
    </source>
</evidence>
<evidence type="ECO:0000256" key="12">
    <source>
        <dbReference type="ARBA" id="ARBA00023180"/>
    </source>
</evidence>
<evidence type="ECO:0000256" key="15">
    <source>
        <dbReference type="SAM" id="SignalP"/>
    </source>
</evidence>
<accession>A0A0L6ULY1</accession>
<dbReference type="OrthoDB" id="2507492at2759"/>
<keyword evidence="6" id="KW-0349">Heme</keyword>
<gene>
    <name evidence="17" type="ORF">VP01_4945g2</name>
</gene>
<evidence type="ECO:0000313" key="17">
    <source>
        <dbReference type="EMBL" id="KNZ49548.1"/>
    </source>
</evidence>
<comment type="subcellular location">
    <subcellularLocation>
        <location evidence="1">Cell membrane</location>
        <topology evidence="1">Lipid-anchor</topology>
        <topology evidence="1">GPI-anchor</topology>
    </subcellularLocation>
    <subcellularLocation>
        <location evidence="2">Secreted</location>
    </subcellularLocation>
</comment>
<reference evidence="17 18" key="1">
    <citation type="submission" date="2015-08" db="EMBL/GenBank/DDBJ databases">
        <title>Next Generation Sequencing and Analysis of the Genome of Puccinia sorghi L Schw, the Causal Agent of Maize Common Rust.</title>
        <authorList>
            <person name="Rochi L."/>
            <person name="Burguener G."/>
            <person name="Darino M."/>
            <person name="Turjanski A."/>
            <person name="Kreff E."/>
            <person name="Dieguez M.J."/>
            <person name="Sacco F."/>
        </authorList>
    </citation>
    <scope>NUCLEOTIDE SEQUENCE [LARGE SCALE GENOMIC DNA]</scope>
    <source>
        <strain evidence="17 18">RO10H11247</strain>
    </source>
</reference>
<dbReference type="STRING" id="27349.A0A0L6ULY1"/>
<comment type="caution">
    <text evidence="17">The sequence shown here is derived from an EMBL/GenBank/DDBJ whole genome shotgun (WGS) entry which is preliminary data.</text>
</comment>
<evidence type="ECO:0000256" key="10">
    <source>
        <dbReference type="ARBA" id="ARBA00023136"/>
    </source>
</evidence>
<dbReference type="GO" id="GO:0005576">
    <property type="term" value="C:extracellular region"/>
    <property type="evidence" value="ECO:0007669"/>
    <property type="project" value="UniProtKB-SubCell"/>
</dbReference>
<evidence type="ECO:0000256" key="11">
    <source>
        <dbReference type="ARBA" id="ARBA00023157"/>
    </source>
</evidence>
<feature type="compositionally biased region" description="Low complexity" evidence="14">
    <location>
        <begin position="128"/>
        <end position="140"/>
    </location>
</feature>
<proteinExistence type="inferred from homology"/>
<keyword evidence="12" id="KW-0325">Glycoprotein</keyword>
<name>A0A0L6ULY1_9BASI</name>
<keyword evidence="11" id="KW-1015">Disulfide bond</keyword>
<dbReference type="EMBL" id="LAVV01010104">
    <property type="protein sequence ID" value="KNZ49548.1"/>
    <property type="molecule type" value="Genomic_DNA"/>
</dbReference>
<keyword evidence="9" id="KW-0408">Iron</keyword>
<dbReference type="GO" id="GO:0005886">
    <property type="term" value="C:plasma membrane"/>
    <property type="evidence" value="ECO:0007669"/>
    <property type="project" value="UniProtKB-SubCell"/>
</dbReference>
<dbReference type="PROSITE" id="PS52012">
    <property type="entry name" value="CFEM"/>
    <property type="match status" value="1"/>
</dbReference>
<feature type="compositionally biased region" description="Low complexity" evidence="14">
    <location>
        <begin position="172"/>
        <end position="193"/>
    </location>
</feature>
<evidence type="ECO:0000256" key="5">
    <source>
        <dbReference type="ARBA" id="ARBA00022525"/>
    </source>
</evidence>
<feature type="region of interest" description="Disordered" evidence="14">
    <location>
        <begin position="172"/>
        <end position="200"/>
    </location>
</feature>
<keyword evidence="4" id="KW-1003">Cell membrane</keyword>
<evidence type="ECO:0000256" key="9">
    <source>
        <dbReference type="ARBA" id="ARBA00023004"/>
    </source>
</evidence>
<evidence type="ECO:0000256" key="2">
    <source>
        <dbReference type="ARBA" id="ARBA00004613"/>
    </source>
</evidence>
<feature type="domain" description="CFEM" evidence="16">
    <location>
        <begin position="6"/>
        <end position="119"/>
    </location>
</feature>
<keyword evidence="8 15" id="KW-0732">Signal</keyword>
<evidence type="ECO:0000256" key="14">
    <source>
        <dbReference type="SAM" id="MobiDB-lite"/>
    </source>
</evidence>
<sequence>MLSNTLQVISLLGFSVLISTPAAFAQDLSDLPPCATKCLATALASSGNGCSPTDFACFCKNPDFISATATCYVSSCPPGDLVTAQKAGVATCGAAGVQLPASGAPAASNGVANTANGAANGTSGAGSAGSPANGAASAANGAGNATNGAADPYSGGANVSNGPATAANAAASAPNIANSSPSNNNSTGAAGSPTPTNQDSAAAALPVGVIEARRTIAWPL</sequence>
<protein>
    <recommendedName>
        <fullName evidence="16">CFEM domain-containing protein</fullName>
    </recommendedName>
</protein>
<comment type="similarity">
    <text evidence="3">Belongs to the RBT5 family.</text>
</comment>
<keyword evidence="13" id="KW-0449">Lipoprotein</keyword>
<dbReference type="PANTHER" id="PTHR37928">
    <property type="entry name" value="CFEM DOMAIN PROTEIN (AFU_ORTHOLOGUE AFUA_6G14090)"/>
    <property type="match status" value="1"/>
</dbReference>
<dbReference type="InterPro" id="IPR051735">
    <property type="entry name" value="CFEM_domain"/>
</dbReference>
<evidence type="ECO:0000256" key="8">
    <source>
        <dbReference type="ARBA" id="ARBA00022729"/>
    </source>
</evidence>
<evidence type="ECO:0000256" key="6">
    <source>
        <dbReference type="ARBA" id="ARBA00022617"/>
    </source>
</evidence>
<dbReference type="Proteomes" id="UP000037035">
    <property type="component" value="Unassembled WGS sequence"/>
</dbReference>
<dbReference type="GO" id="GO:0046872">
    <property type="term" value="F:metal ion binding"/>
    <property type="evidence" value="ECO:0007669"/>
    <property type="project" value="UniProtKB-KW"/>
</dbReference>
<evidence type="ECO:0000256" key="13">
    <source>
        <dbReference type="ARBA" id="ARBA00023288"/>
    </source>
</evidence>
<evidence type="ECO:0000256" key="4">
    <source>
        <dbReference type="ARBA" id="ARBA00022475"/>
    </source>
</evidence>
<feature type="signal peptide" evidence="15">
    <location>
        <begin position="1"/>
        <end position="25"/>
    </location>
</feature>
<feature type="region of interest" description="Disordered" evidence="14">
    <location>
        <begin position="121"/>
        <end position="140"/>
    </location>
</feature>
<keyword evidence="18" id="KW-1185">Reference proteome</keyword>
<dbReference type="Pfam" id="PF05730">
    <property type="entry name" value="CFEM"/>
    <property type="match status" value="1"/>
</dbReference>
<keyword evidence="10" id="KW-0472">Membrane</keyword>